<dbReference type="SUPFAM" id="SSF49899">
    <property type="entry name" value="Concanavalin A-like lectins/glucanases"/>
    <property type="match status" value="1"/>
</dbReference>
<dbReference type="SMART" id="SM00560">
    <property type="entry name" value="LamGL"/>
    <property type="match status" value="1"/>
</dbReference>
<evidence type="ECO:0000256" key="2">
    <source>
        <dbReference type="ARBA" id="ARBA00023157"/>
    </source>
</evidence>
<keyword evidence="7" id="KW-1185">Reference proteome</keyword>
<dbReference type="EMBL" id="JAQNDO010000001">
    <property type="protein sequence ID" value="MDC0744463.1"/>
    <property type="molecule type" value="Genomic_DNA"/>
</dbReference>
<keyword evidence="1 4" id="KW-0732">Signal</keyword>
<gene>
    <name evidence="6" type="ORF">POL67_24235</name>
</gene>
<evidence type="ECO:0000259" key="5">
    <source>
        <dbReference type="SMART" id="SM00560"/>
    </source>
</evidence>
<feature type="chain" id="PRO_5046586631" evidence="4">
    <location>
        <begin position="22"/>
        <end position="289"/>
    </location>
</feature>
<evidence type="ECO:0000313" key="7">
    <source>
        <dbReference type="Proteomes" id="UP001221411"/>
    </source>
</evidence>
<comment type="caution">
    <text evidence="6">The sequence shown here is derived from an EMBL/GenBank/DDBJ whole genome shotgun (WGS) entry which is preliminary data.</text>
</comment>
<proteinExistence type="predicted"/>
<reference evidence="6 7" key="1">
    <citation type="submission" date="2022-11" db="EMBL/GenBank/DDBJ databases">
        <title>Minimal conservation of predation-associated metabolite biosynthetic gene clusters underscores biosynthetic potential of Myxococcota including descriptions for ten novel species: Archangium lansinium sp. nov., Myxococcus landrumus sp. nov., Nannocystis bai.</title>
        <authorList>
            <person name="Ahearne A."/>
            <person name="Stevens C."/>
            <person name="Dowd S."/>
        </authorList>
    </citation>
    <scope>NUCLEOTIDE SEQUENCE [LARGE SCALE GENOMIC DNA]</scope>
    <source>
        <strain evidence="6 7">RJM3</strain>
    </source>
</reference>
<feature type="region of interest" description="Disordered" evidence="3">
    <location>
        <begin position="25"/>
        <end position="68"/>
    </location>
</feature>
<sequence length="289" mass="30261">MSLAPRFLLSLLLGVPLLGCAAPLPPPKAPDATPSQGASPTTLEIAGEEPLPPPPSSTKQIAAADCSASPAPPGLAAWYRFEELDGPVLDSSGRGHHGAATSSGLVRGAPGRVGRGLSFSGGHVRVPASPCLDFTTAATIERWVRIAPEGAGNVLSTVSRGTGNRDDNVLMNASCGNMQLIFSRKDLQDSTNVTSDCGVIPAGQWTHIAYVNDGHMLVLYVNGIPTTKGKGGFLGPIPSDLYIGRREQGVFPFAGTMDEILWWREARTQAQICGDAGGRWSDGRCLLRP</sequence>
<organism evidence="6 7">
    <name type="scientific">Polyangium mundeleinium</name>
    <dbReference type="NCBI Taxonomy" id="2995306"/>
    <lineage>
        <taxon>Bacteria</taxon>
        <taxon>Pseudomonadati</taxon>
        <taxon>Myxococcota</taxon>
        <taxon>Polyangia</taxon>
        <taxon>Polyangiales</taxon>
        <taxon>Polyangiaceae</taxon>
        <taxon>Polyangium</taxon>
    </lineage>
</organism>
<evidence type="ECO:0000313" key="6">
    <source>
        <dbReference type="EMBL" id="MDC0744463.1"/>
    </source>
</evidence>
<dbReference type="Proteomes" id="UP001221411">
    <property type="component" value="Unassembled WGS sequence"/>
</dbReference>
<keyword evidence="2" id="KW-1015">Disulfide bond</keyword>
<protein>
    <submittedName>
        <fullName evidence="6">LamG domain-containing protein</fullName>
    </submittedName>
</protein>
<dbReference type="InterPro" id="IPR006558">
    <property type="entry name" value="LamG-like"/>
</dbReference>
<evidence type="ECO:0000256" key="3">
    <source>
        <dbReference type="SAM" id="MobiDB-lite"/>
    </source>
</evidence>
<evidence type="ECO:0000256" key="4">
    <source>
        <dbReference type="SAM" id="SignalP"/>
    </source>
</evidence>
<accession>A0ABT5ERM0</accession>
<dbReference type="Pfam" id="PF13385">
    <property type="entry name" value="Laminin_G_3"/>
    <property type="match status" value="1"/>
</dbReference>
<dbReference type="InterPro" id="IPR013320">
    <property type="entry name" value="ConA-like_dom_sf"/>
</dbReference>
<dbReference type="RefSeq" id="WP_271920999.1">
    <property type="nucleotide sequence ID" value="NZ_JAQNDO010000001.1"/>
</dbReference>
<feature type="signal peptide" evidence="4">
    <location>
        <begin position="1"/>
        <end position="21"/>
    </location>
</feature>
<name>A0ABT5ERM0_9BACT</name>
<feature type="domain" description="LamG-like jellyroll fold" evidence="5">
    <location>
        <begin position="136"/>
        <end position="270"/>
    </location>
</feature>
<evidence type="ECO:0000256" key="1">
    <source>
        <dbReference type="ARBA" id="ARBA00022729"/>
    </source>
</evidence>
<dbReference type="Gene3D" id="2.60.120.200">
    <property type="match status" value="1"/>
</dbReference>